<proteinExistence type="predicted"/>
<feature type="chain" id="PRO_5030854687" evidence="1">
    <location>
        <begin position="23"/>
        <end position="99"/>
    </location>
</feature>
<protein>
    <submittedName>
        <fullName evidence="2">Porin family protein</fullName>
    </submittedName>
</protein>
<dbReference type="EMBL" id="JABANE010000029">
    <property type="protein sequence ID" value="NME68761.1"/>
    <property type="molecule type" value="Genomic_DNA"/>
</dbReference>
<evidence type="ECO:0000313" key="3">
    <source>
        <dbReference type="Proteomes" id="UP000576082"/>
    </source>
</evidence>
<name>A0A7X9RTQ1_9BACT</name>
<organism evidence="2 3">
    <name type="scientific">Flammeovirga aprica JL-4</name>
    <dbReference type="NCBI Taxonomy" id="694437"/>
    <lineage>
        <taxon>Bacteria</taxon>
        <taxon>Pseudomonadati</taxon>
        <taxon>Bacteroidota</taxon>
        <taxon>Cytophagia</taxon>
        <taxon>Cytophagales</taxon>
        <taxon>Flammeovirgaceae</taxon>
        <taxon>Flammeovirga</taxon>
    </lineage>
</organism>
<accession>A0A7X9RTQ1</accession>
<dbReference type="AlphaFoldDB" id="A0A7X9RTQ1"/>
<keyword evidence="3" id="KW-1185">Reference proteome</keyword>
<dbReference type="RefSeq" id="WP_169657055.1">
    <property type="nucleotide sequence ID" value="NZ_JABANE010000029.1"/>
</dbReference>
<keyword evidence="1" id="KW-0732">Signal</keyword>
<evidence type="ECO:0000313" key="2">
    <source>
        <dbReference type="EMBL" id="NME68761.1"/>
    </source>
</evidence>
<feature type="signal peptide" evidence="1">
    <location>
        <begin position="1"/>
        <end position="22"/>
    </location>
</feature>
<dbReference type="Proteomes" id="UP000576082">
    <property type="component" value="Unassembled WGS sequence"/>
</dbReference>
<comment type="caution">
    <text evidence="2">The sequence shown here is derived from an EMBL/GenBank/DDBJ whole genome shotgun (WGS) entry which is preliminary data.</text>
</comment>
<sequence>MKKLLASLLFFAFSLMCSSAFAQMPIKAGLFIGPQFLASSESVDEGGGITAFGFTAFGDYYFQENMSVGLEIGYASSSKTFDEDFKVSMSIVPIMGTYK</sequence>
<evidence type="ECO:0000256" key="1">
    <source>
        <dbReference type="SAM" id="SignalP"/>
    </source>
</evidence>
<gene>
    <name evidence="2" type="ORF">HHU12_12385</name>
</gene>
<reference evidence="2 3" key="1">
    <citation type="submission" date="2020-04" db="EMBL/GenBank/DDBJ databases">
        <title>Flammeovirga sp. SR4, a novel species isolated from seawater.</title>
        <authorList>
            <person name="Wang X."/>
        </authorList>
    </citation>
    <scope>NUCLEOTIDE SEQUENCE [LARGE SCALE GENOMIC DNA]</scope>
    <source>
        <strain evidence="2 3">ATCC 23126</strain>
    </source>
</reference>